<dbReference type="GO" id="GO:0046421">
    <property type="term" value="F:methylisocitrate lyase activity"/>
    <property type="evidence" value="ECO:0007669"/>
    <property type="project" value="UniProtKB-EC"/>
</dbReference>
<gene>
    <name evidence="5" type="ORF">M407DRAFT_6488</name>
</gene>
<reference evidence="5 6" key="1">
    <citation type="submission" date="2014-04" db="EMBL/GenBank/DDBJ databases">
        <authorList>
            <consortium name="DOE Joint Genome Institute"/>
            <person name="Kuo A."/>
            <person name="Girlanda M."/>
            <person name="Perotto S."/>
            <person name="Kohler A."/>
            <person name="Nagy L.G."/>
            <person name="Floudas D."/>
            <person name="Copeland A."/>
            <person name="Barry K.W."/>
            <person name="Cichocki N."/>
            <person name="Veneault-Fourrey C."/>
            <person name="LaButti K."/>
            <person name="Lindquist E.A."/>
            <person name="Lipzen A."/>
            <person name="Lundell T."/>
            <person name="Morin E."/>
            <person name="Murat C."/>
            <person name="Sun H."/>
            <person name="Tunlid A."/>
            <person name="Henrissat B."/>
            <person name="Grigoriev I.V."/>
            <person name="Hibbett D.S."/>
            <person name="Martin F."/>
            <person name="Nordberg H.P."/>
            <person name="Cantor M.N."/>
            <person name="Hua S.X."/>
        </authorList>
    </citation>
    <scope>NUCLEOTIDE SEQUENCE [LARGE SCALE GENOMIC DNA]</scope>
    <source>
        <strain evidence="5 6">MUT 4182</strain>
    </source>
</reference>
<dbReference type="EMBL" id="KN822989">
    <property type="protein sequence ID" value="KIO28845.1"/>
    <property type="molecule type" value="Genomic_DNA"/>
</dbReference>
<evidence type="ECO:0000256" key="3">
    <source>
        <dbReference type="ARBA" id="ARBA00012260"/>
    </source>
</evidence>
<reference evidence="6" key="2">
    <citation type="submission" date="2015-01" db="EMBL/GenBank/DDBJ databases">
        <title>Evolutionary Origins and Diversification of the Mycorrhizal Mutualists.</title>
        <authorList>
            <consortium name="DOE Joint Genome Institute"/>
            <consortium name="Mycorrhizal Genomics Consortium"/>
            <person name="Kohler A."/>
            <person name="Kuo A."/>
            <person name="Nagy L.G."/>
            <person name="Floudas D."/>
            <person name="Copeland A."/>
            <person name="Barry K.W."/>
            <person name="Cichocki N."/>
            <person name="Veneault-Fourrey C."/>
            <person name="LaButti K."/>
            <person name="Lindquist E.A."/>
            <person name="Lipzen A."/>
            <person name="Lundell T."/>
            <person name="Morin E."/>
            <person name="Murat C."/>
            <person name="Riley R."/>
            <person name="Ohm R."/>
            <person name="Sun H."/>
            <person name="Tunlid A."/>
            <person name="Henrissat B."/>
            <person name="Grigoriev I.V."/>
            <person name="Hibbett D.S."/>
            <person name="Martin F."/>
        </authorList>
    </citation>
    <scope>NUCLEOTIDE SEQUENCE [LARGE SCALE GENOMIC DNA]</scope>
    <source>
        <strain evidence="6">MUT 4182</strain>
    </source>
</reference>
<dbReference type="Gene3D" id="3.20.20.60">
    <property type="entry name" value="Phosphoenolpyruvate-binding domains"/>
    <property type="match status" value="1"/>
</dbReference>
<dbReference type="OrthoDB" id="4078635at2759"/>
<dbReference type="InterPro" id="IPR040442">
    <property type="entry name" value="Pyrv_kinase-like_dom_sf"/>
</dbReference>
<dbReference type="EC" id="4.1.3.30" evidence="3"/>
<sequence>MLTPPPFLPQEDSPKSINYALRLEVSQRGTIDIEHPSDMQRATPRIELLIIPIALAPSHTVYGSLDPAQVTQMVKYIETVYVSGWQSSSTASPTTEPGPDLADSTYNTVPNKVDGLFPAQFFHDRKQREACSQIVADAETRHGGSMAVMKLTKLFTEKGATGILSRNIPTAIRLRCEQPRRSENGFRSYHPGERDHPFILGCTNPSLLPLVNVMRKVRGVSGDALQVIKDKWIGAAGLKLYSHDIAEKPFIAVGKYGLKR</sequence>
<comment type="catalytic activity">
    <reaction evidence="1">
        <text>(2S,3R)-3-hydroxybutane-1,2,3-tricarboxylate = pyruvate + succinate</text>
        <dbReference type="Rhea" id="RHEA:16809"/>
        <dbReference type="ChEBI" id="CHEBI:15361"/>
        <dbReference type="ChEBI" id="CHEBI:30031"/>
        <dbReference type="ChEBI" id="CHEBI:57429"/>
        <dbReference type="EC" id="4.1.3.30"/>
    </reaction>
</comment>
<name>A0A0C3QD79_9AGAM</name>
<dbReference type="STRING" id="1051891.A0A0C3QD79"/>
<dbReference type="Proteomes" id="UP000054248">
    <property type="component" value="Unassembled WGS sequence"/>
</dbReference>
<evidence type="ECO:0000313" key="5">
    <source>
        <dbReference type="EMBL" id="KIO28845.1"/>
    </source>
</evidence>
<dbReference type="GO" id="GO:0004451">
    <property type="term" value="F:isocitrate lyase activity"/>
    <property type="evidence" value="ECO:0007669"/>
    <property type="project" value="InterPro"/>
</dbReference>
<dbReference type="HOGENOM" id="CLU_019214_0_0_1"/>
<evidence type="ECO:0000313" key="6">
    <source>
        <dbReference type="Proteomes" id="UP000054248"/>
    </source>
</evidence>
<keyword evidence="6" id="KW-1185">Reference proteome</keyword>
<dbReference type="PANTHER" id="PTHR21631">
    <property type="entry name" value="ISOCITRATE LYASE/MALATE SYNTHASE"/>
    <property type="match status" value="1"/>
</dbReference>
<evidence type="ECO:0000256" key="2">
    <source>
        <dbReference type="ARBA" id="ARBA00005704"/>
    </source>
</evidence>
<keyword evidence="4" id="KW-0456">Lyase</keyword>
<evidence type="ECO:0000256" key="4">
    <source>
        <dbReference type="ARBA" id="ARBA00023239"/>
    </source>
</evidence>
<comment type="similarity">
    <text evidence="2">Belongs to the isocitrate lyase/PEP mutase superfamily. Isocitrate lyase family.</text>
</comment>
<dbReference type="GO" id="GO:0019752">
    <property type="term" value="P:carboxylic acid metabolic process"/>
    <property type="evidence" value="ECO:0007669"/>
    <property type="project" value="InterPro"/>
</dbReference>
<dbReference type="InterPro" id="IPR006254">
    <property type="entry name" value="Isocitrate_lyase"/>
</dbReference>
<dbReference type="Pfam" id="PF00463">
    <property type="entry name" value="ICL"/>
    <property type="match status" value="2"/>
</dbReference>
<organism evidence="5 6">
    <name type="scientific">Tulasnella calospora MUT 4182</name>
    <dbReference type="NCBI Taxonomy" id="1051891"/>
    <lineage>
        <taxon>Eukaryota</taxon>
        <taxon>Fungi</taxon>
        <taxon>Dikarya</taxon>
        <taxon>Basidiomycota</taxon>
        <taxon>Agaricomycotina</taxon>
        <taxon>Agaricomycetes</taxon>
        <taxon>Cantharellales</taxon>
        <taxon>Tulasnellaceae</taxon>
        <taxon>Tulasnella</taxon>
    </lineage>
</organism>
<evidence type="ECO:0000256" key="1">
    <source>
        <dbReference type="ARBA" id="ARBA00001050"/>
    </source>
</evidence>
<dbReference type="AlphaFoldDB" id="A0A0C3QD79"/>
<dbReference type="InterPro" id="IPR015813">
    <property type="entry name" value="Pyrv/PenolPyrv_kinase-like_dom"/>
</dbReference>
<dbReference type="Gene3D" id="1.10.10.850">
    <property type="match status" value="1"/>
</dbReference>
<dbReference type="PANTHER" id="PTHR21631:SF3">
    <property type="entry name" value="BIFUNCTIONAL GLYOXYLATE CYCLE PROTEIN"/>
    <property type="match status" value="1"/>
</dbReference>
<protein>
    <recommendedName>
        <fullName evidence="3">methylisocitrate lyase</fullName>
        <ecNumber evidence="3">4.1.3.30</ecNumber>
    </recommendedName>
</protein>
<proteinExistence type="inferred from homology"/>
<dbReference type="SUPFAM" id="SSF51621">
    <property type="entry name" value="Phosphoenolpyruvate/pyruvate domain"/>
    <property type="match status" value="1"/>
</dbReference>
<accession>A0A0C3QD79</accession>